<evidence type="ECO:0000313" key="1">
    <source>
        <dbReference type="EMBL" id="SQC17003.1"/>
    </source>
</evidence>
<dbReference type="AlphaFoldDB" id="A0A2X3CV94"/>
<dbReference type="AntiFam" id="ANF00082">
    <property type="entry name" value="Shadow ORF (opposite glgX)"/>
</dbReference>
<name>A0A2X3CV94_KLEPN</name>
<gene>
    <name evidence="1" type="ORF">NCTC9601_04411</name>
</gene>
<dbReference type="EMBL" id="UASN01000022">
    <property type="protein sequence ID" value="SQC17003.1"/>
    <property type="molecule type" value="Genomic_DNA"/>
</dbReference>
<accession>A0A2X3CV94</accession>
<evidence type="ECO:0000313" key="2">
    <source>
        <dbReference type="Proteomes" id="UP000251123"/>
    </source>
</evidence>
<proteinExistence type="predicted"/>
<sequence length="109" mass="11556">MALIHPKAQTLARPLHHAGVAKIERITAPGPVVIIAILPYPIIATVVDSAQGDGGPFEIDFRTMVEHDIQNHFDTGGVQRLNRIAKLIQGAIRVAGGKRGSSANHANGL</sequence>
<organism evidence="1 2">
    <name type="scientific">Klebsiella pneumoniae</name>
    <dbReference type="NCBI Taxonomy" id="573"/>
    <lineage>
        <taxon>Bacteria</taxon>
        <taxon>Pseudomonadati</taxon>
        <taxon>Pseudomonadota</taxon>
        <taxon>Gammaproteobacteria</taxon>
        <taxon>Enterobacterales</taxon>
        <taxon>Enterobacteriaceae</taxon>
        <taxon>Klebsiella/Raoultella group</taxon>
        <taxon>Klebsiella</taxon>
        <taxon>Klebsiella pneumoniae complex</taxon>
    </lineage>
</organism>
<protein>
    <submittedName>
        <fullName evidence="1">Uncharacterized protein</fullName>
    </submittedName>
</protein>
<reference evidence="1 2" key="1">
    <citation type="submission" date="2018-06" db="EMBL/GenBank/DDBJ databases">
        <authorList>
            <consortium name="Pathogen Informatics"/>
            <person name="Doyle S."/>
        </authorList>
    </citation>
    <scope>NUCLEOTIDE SEQUENCE [LARGE SCALE GENOMIC DNA]</scope>
    <source>
        <strain evidence="1 2">NCTC9601</strain>
    </source>
</reference>
<dbReference type="Proteomes" id="UP000251123">
    <property type="component" value="Unassembled WGS sequence"/>
</dbReference>